<gene>
    <name evidence="3" type="ORF">Q0590_08130</name>
</gene>
<dbReference type="InterPro" id="IPR027417">
    <property type="entry name" value="P-loop_NTPase"/>
</dbReference>
<keyword evidence="4" id="KW-1185">Reference proteome</keyword>
<dbReference type="SUPFAM" id="SSF52540">
    <property type="entry name" value="P-loop containing nucleoside triphosphate hydrolases"/>
    <property type="match status" value="1"/>
</dbReference>
<dbReference type="InterPro" id="IPR050513">
    <property type="entry name" value="RavA_ATPases"/>
</dbReference>
<dbReference type="PANTHER" id="PTHR32204:SF0">
    <property type="entry name" value="ATPASE RAVA"/>
    <property type="match status" value="1"/>
</dbReference>
<protein>
    <submittedName>
        <fullName evidence="3">AAA family ATPase</fullName>
    </submittedName>
</protein>
<proteinExistence type="predicted"/>
<dbReference type="InterPro" id="IPR045427">
    <property type="entry name" value="MoxR"/>
</dbReference>
<feature type="domain" description="MoxR" evidence="2">
    <location>
        <begin position="6"/>
        <end position="209"/>
    </location>
</feature>
<sequence>MSRKERIKQIIQSLQAGLYEKEEAIRLSLLSAMAGESIFLLGPPGVAKSLIARKLKYAFRGGNSFEYLMNRFSTPDEIFGPVSIKKLKDEDKYERLTDKYLPGANVVFLDEIWKAGPSIQNALLTVLNEKIYRNGEQEVKVQIKAIVSASNELPGQSEGLSALWDRFLVRYMITEIKTSGNFVNMIVDTSDVYEDVMEEELKITEKELHEWDEAINSIEVPAEVINVIQVIKHKLEQYDAAHTENSFHVYDRRWKKMIRLLRTSAFLNERTAVDLMDCFLLPHCLWNRPEQLEIAQEIVAETIRKHGYSIALNITPLKGELRDFEEDVRKETQIPNVVLVDKPRPVDKEYYEILNIEQYFDGNRIKRGDYDRLAIDEESTINLYDKNGNLTNRLKARKPEDQPTGLVINYNARIYTFQLLTDKAEKTEYIYKKPHPLVQRYWNDRANQLNSFILEQKETIKNSMPEALLHLRNNLFVAPEFSELVETNFRESADSLDSLALQIEKIKHLYDSIR</sequence>
<dbReference type="PANTHER" id="PTHR32204">
    <property type="entry name" value="ATPASE RAVA"/>
    <property type="match status" value="1"/>
</dbReference>
<evidence type="ECO:0000259" key="1">
    <source>
        <dbReference type="Pfam" id="PF17868"/>
    </source>
</evidence>
<comment type="caution">
    <text evidence="3">The sequence shown here is derived from an EMBL/GenBank/DDBJ whole genome shotgun (WGS) entry which is preliminary data.</text>
</comment>
<dbReference type="EMBL" id="JAUKPO010000003">
    <property type="protein sequence ID" value="MDO1446215.1"/>
    <property type="molecule type" value="Genomic_DNA"/>
</dbReference>
<organism evidence="3 4">
    <name type="scientific">Rhodocytophaga aerolata</name>
    <dbReference type="NCBI Taxonomy" id="455078"/>
    <lineage>
        <taxon>Bacteria</taxon>
        <taxon>Pseudomonadati</taxon>
        <taxon>Bacteroidota</taxon>
        <taxon>Cytophagia</taxon>
        <taxon>Cytophagales</taxon>
        <taxon>Rhodocytophagaceae</taxon>
        <taxon>Rhodocytophaga</taxon>
    </lineage>
</organism>
<evidence type="ECO:0000313" key="4">
    <source>
        <dbReference type="Proteomes" id="UP001168528"/>
    </source>
</evidence>
<name>A0ABT8R6A0_9BACT</name>
<dbReference type="RefSeq" id="WP_302037016.1">
    <property type="nucleotide sequence ID" value="NZ_JAUKPO010000003.1"/>
</dbReference>
<dbReference type="Proteomes" id="UP001168528">
    <property type="component" value="Unassembled WGS sequence"/>
</dbReference>
<feature type="domain" description="ATPase RavA-like AAA lid" evidence="1">
    <location>
        <begin position="223"/>
        <end position="299"/>
    </location>
</feature>
<dbReference type="Pfam" id="PF20030">
    <property type="entry name" value="bpMoxR"/>
    <property type="match status" value="1"/>
</dbReference>
<dbReference type="Gene3D" id="3.40.50.300">
    <property type="entry name" value="P-loop containing nucleotide triphosphate hydrolases"/>
    <property type="match status" value="1"/>
</dbReference>
<accession>A0ABT8R6A0</accession>
<evidence type="ECO:0000313" key="3">
    <source>
        <dbReference type="EMBL" id="MDO1446215.1"/>
    </source>
</evidence>
<dbReference type="InterPro" id="IPR041538">
    <property type="entry name" value="RavA-like_AAA_lid"/>
</dbReference>
<evidence type="ECO:0000259" key="2">
    <source>
        <dbReference type="Pfam" id="PF20030"/>
    </source>
</evidence>
<reference evidence="3" key="1">
    <citation type="submission" date="2023-07" db="EMBL/GenBank/DDBJ databases">
        <title>The genome sequence of Rhodocytophaga aerolata KACC 12507.</title>
        <authorList>
            <person name="Zhang X."/>
        </authorList>
    </citation>
    <scope>NUCLEOTIDE SEQUENCE</scope>
    <source>
        <strain evidence="3">KACC 12507</strain>
    </source>
</reference>
<dbReference type="CDD" id="cd00009">
    <property type="entry name" value="AAA"/>
    <property type="match status" value="1"/>
</dbReference>
<dbReference type="Pfam" id="PF17868">
    <property type="entry name" value="AAA_lid_8"/>
    <property type="match status" value="1"/>
</dbReference>